<gene>
    <name evidence="6" type="ORF">HMPREF2137_05085</name>
</gene>
<reference evidence="6 7" key="1">
    <citation type="submission" date="2014-07" db="EMBL/GenBank/DDBJ databases">
        <authorList>
            <person name="McCorrison J."/>
            <person name="Sanka R."/>
            <person name="Torralba M."/>
            <person name="Gillis M."/>
            <person name="Haft D.H."/>
            <person name="Methe B."/>
            <person name="Sutton G."/>
            <person name="Nelson K.E."/>
        </authorList>
    </citation>
    <scope>NUCLEOTIDE SEQUENCE [LARGE SCALE GENOMIC DNA]</scope>
    <source>
        <strain evidence="6 7">DNF00853</strain>
    </source>
</reference>
<evidence type="ECO:0000256" key="2">
    <source>
        <dbReference type="ARBA" id="ARBA00022692"/>
    </source>
</evidence>
<evidence type="ECO:0000313" key="7">
    <source>
        <dbReference type="Proteomes" id="UP000029556"/>
    </source>
</evidence>
<dbReference type="GO" id="GO:0016020">
    <property type="term" value="C:membrane"/>
    <property type="evidence" value="ECO:0007669"/>
    <property type="project" value="UniProtKB-SubCell"/>
</dbReference>
<comment type="caution">
    <text evidence="6">The sequence shown here is derived from an EMBL/GenBank/DDBJ whole genome shotgun (WGS) entry which is preliminary data.</text>
</comment>
<dbReference type="Pfam" id="PF04228">
    <property type="entry name" value="Zn_peptidase"/>
    <property type="match status" value="1"/>
</dbReference>
<evidence type="ECO:0000256" key="1">
    <source>
        <dbReference type="ARBA" id="ARBA00004167"/>
    </source>
</evidence>
<proteinExistence type="predicted"/>
<dbReference type="RefSeq" id="WP_036872378.1">
    <property type="nucleotide sequence ID" value="NZ_JRNN01000054.1"/>
</dbReference>
<keyword evidence="4 5" id="KW-0472">Membrane</keyword>
<dbReference type="EMBL" id="JRNN01000054">
    <property type="protein sequence ID" value="KGF35225.1"/>
    <property type="molecule type" value="Genomic_DNA"/>
</dbReference>
<accession>A0A095ZKE1</accession>
<organism evidence="6 7">
    <name type="scientific">Hoylesella buccalis DNF00853</name>
    <dbReference type="NCBI Taxonomy" id="1401074"/>
    <lineage>
        <taxon>Bacteria</taxon>
        <taxon>Pseudomonadati</taxon>
        <taxon>Bacteroidota</taxon>
        <taxon>Bacteroidia</taxon>
        <taxon>Bacteroidales</taxon>
        <taxon>Prevotellaceae</taxon>
        <taxon>Hoylesella</taxon>
    </lineage>
</organism>
<protein>
    <submittedName>
        <fullName evidence="6">Neutral zinc metallopeptidase</fullName>
    </submittedName>
</protein>
<dbReference type="PANTHER" id="PTHR30168:SF0">
    <property type="entry name" value="INNER MEMBRANE PROTEIN"/>
    <property type="match status" value="1"/>
</dbReference>
<evidence type="ECO:0000256" key="3">
    <source>
        <dbReference type="ARBA" id="ARBA00022989"/>
    </source>
</evidence>
<dbReference type="Proteomes" id="UP000029556">
    <property type="component" value="Unassembled WGS sequence"/>
</dbReference>
<name>A0A095ZKE1_9BACT</name>
<dbReference type="AlphaFoldDB" id="A0A095ZKE1"/>
<feature type="transmembrane region" description="Helical" evidence="5">
    <location>
        <begin position="21"/>
        <end position="41"/>
    </location>
</feature>
<dbReference type="OrthoDB" id="9774900at2"/>
<evidence type="ECO:0000256" key="5">
    <source>
        <dbReference type="SAM" id="Phobius"/>
    </source>
</evidence>
<evidence type="ECO:0000256" key="4">
    <source>
        <dbReference type="ARBA" id="ARBA00023136"/>
    </source>
</evidence>
<comment type="subcellular location">
    <subcellularLocation>
        <location evidence="1">Membrane</location>
        <topology evidence="1">Single-pass membrane protein</topology>
    </subcellularLocation>
</comment>
<keyword evidence="3 5" id="KW-1133">Transmembrane helix</keyword>
<keyword evidence="2 5" id="KW-0812">Transmembrane</keyword>
<sequence>MRLNGRRESNNVEDRRRMGRGAKAGIGGLGAIVVIALMTFMSGGNLGDVIGNVIQQGALNGLQEERAPQQREFTAEEEELAKFSRQILAGTEDVWTKVFQQMGRKYTPPTLVLYTGGVQSACGSASSAVGPFYCSGDQKLYLDLSFFTTMKRQLGAGGDFAYAYVIAHEVGHHVEHLLGILSEGHSMMSRMSKAEANKVSVRLELLADYYAGVWAHHDDAEYNSLEDGDIEEAINCAEKIGDNYLQEKAQGYSQPESFTHGTSAQRMKWLKMGIEKGDMSINTFNVSERDL</sequence>
<evidence type="ECO:0000313" key="6">
    <source>
        <dbReference type="EMBL" id="KGF35225.1"/>
    </source>
</evidence>
<dbReference type="InterPro" id="IPR007343">
    <property type="entry name" value="Uncharacterised_pept_Zn_put"/>
</dbReference>
<dbReference type="PANTHER" id="PTHR30168">
    <property type="entry name" value="PUTATIVE MEMBRANE PROTEIN YPFJ"/>
    <property type="match status" value="1"/>
</dbReference>